<dbReference type="InterPro" id="IPR002816">
    <property type="entry name" value="TraB/PrgY/GumN_fam"/>
</dbReference>
<dbReference type="RefSeq" id="WP_046823240.1">
    <property type="nucleotide sequence ID" value="NZ_LBBT01000216.1"/>
</dbReference>
<reference evidence="2 3" key="1">
    <citation type="submission" date="2015-04" db="EMBL/GenBank/DDBJ databases">
        <title>Microcin producing Clostridium sp. JC272T.</title>
        <authorList>
            <person name="Jyothsna T."/>
            <person name="Sasikala C."/>
            <person name="Ramana C."/>
        </authorList>
    </citation>
    <scope>NUCLEOTIDE SEQUENCE [LARGE SCALE GENOMIC DNA]</scope>
    <source>
        <strain evidence="2 3">JC272</strain>
    </source>
</reference>
<dbReference type="EMBL" id="LBBT01000216">
    <property type="protein sequence ID" value="KKY01105.1"/>
    <property type="molecule type" value="Genomic_DNA"/>
</dbReference>
<evidence type="ECO:0000313" key="3">
    <source>
        <dbReference type="Proteomes" id="UP000034407"/>
    </source>
</evidence>
<dbReference type="OrthoDB" id="357294at2"/>
<evidence type="ECO:0000313" key="2">
    <source>
        <dbReference type="EMBL" id="KKY01105.1"/>
    </source>
</evidence>
<dbReference type="CDD" id="cd14789">
    <property type="entry name" value="Tiki"/>
    <property type="match status" value="1"/>
</dbReference>
<gene>
    <name evidence="2" type="ORF">VN21_10570</name>
</gene>
<feature type="chain" id="PRO_5038638892" description="Polysaccharide biosynthesis protein GumN" evidence="1">
    <location>
        <begin position="21"/>
        <end position="309"/>
    </location>
</feature>
<evidence type="ECO:0000256" key="1">
    <source>
        <dbReference type="SAM" id="SignalP"/>
    </source>
</evidence>
<dbReference type="PROSITE" id="PS51257">
    <property type="entry name" value="PROKAR_LIPOPROTEIN"/>
    <property type="match status" value="1"/>
</dbReference>
<dbReference type="Pfam" id="PF01963">
    <property type="entry name" value="TraB_PrgY_gumN"/>
    <property type="match status" value="1"/>
</dbReference>
<dbReference type="AlphaFoldDB" id="A0A0M3DEP2"/>
<dbReference type="InterPro" id="IPR047111">
    <property type="entry name" value="YbaP-like"/>
</dbReference>
<name>A0A0M3DEP2_9FIRM</name>
<keyword evidence="1" id="KW-0732">Signal</keyword>
<protein>
    <recommendedName>
        <fullName evidence="4">Polysaccharide biosynthesis protein GumN</fullName>
    </recommendedName>
</protein>
<dbReference type="PATRIC" id="fig|1629550.3.peg.1565"/>
<sequence length="309" mass="35260">MKFIKKLILLTLPIAILVLASGCTNKSTNTNQSETSEKSTVPMKGFFWEAKKGNDIIYLTGSMQPSKPNLDYNNETMKKILKETDALALEINFKDEKTVKDLQQQQKKEIYLKDKKLKDLLTKEEQGKLDKILESLGIKYKEVENLSPSGFLSLVKQVEAEKAGLTGTSLNGYLANKFSEDKKTIVSLESNETQVDILKKSTQDLKYFVNTFSSKTLKDTTKDLNENMYAFIKGDTGYMEQEANKLQKENSKEYETQYLKRDEQMAKKIDELAKQKQKYIVSIGALHFFGENSILKNLENMGYTVTQIK</sequence>
<comment type="caution">
    <text evidence="2">The sequence shown here is derived from an EMBL/GenBank/DDBJ whole genome shotgun (WGS) entry which is preliminary data.</text>
</comment>
<dbReference type="PANTHER" id="PTHR40590">
    <property type="entry name" value="CYTOPLASMIC PROTEIN-RELATED"/>
    <property type="match status" value="1"/>
</dbReference>
<organism evidence="2 3">
    <name type="scientific">Paraclostridium benzoelyticum</name>
    <dbReference type="NCBI Taxonomy" id="1629550"/>
    <lineage>
        <taxon>Bacteria</taxon>
        <taxon>Bacillati</taxon>
        <taxon>Bacillota</taxon>
        <taxon>Clostridia</taxon>
        <taxon>Peptostreptococcales</taxon>
        <taxon>Peptostreptococcaceae</taxon>
        <taxon>Paraclostridium</taxon>
    </lineage>
</organism>
<evidence type="ECO:0008006" key="4">
    <source>
        <dbReference type="Google" id="ProtNLM"/>
    </source>
</evidence>
<feature type="signal peptide" evidence="1">
    <location>
        <begin position="1"/>
        <end position="20"/>
    </location>
</feature>
<proteinExistence type="predicted"/>
<dbReference type="Proteomes" id="UP000034407">
    <property type="component" value="Unassembled WGS sequence"/>
</dbReference>
<keyword evidence="3" id="KW-1185">Reference proteome</keyword>
<dbReference type="PANTHER" id="PTHR40590:SF1">
    <property type="entry name" value="CYTOPLASMIC PROTEIN"/>
    <property type="match status" value="1"/>
</dbReference>
<accession>A0A0M3DEP2</accession>